<dbReference type="EMBL" id="LPXO01000004">
    <property type="protein sequence ID" value="KUF11089.1"/>
    <property type="molecule type" value="Genomic_DNA"/>
</dbReference>
<organism evidence="1 2">
    <name type="scientific">Pseudoponticoccus marisrubri</name>
    <dbReference type="NCBI Taxonomy" id="1685382"/>
    <lineage>
        <taxon>Bacteria</taxon>
        <taxon>Pseudomonadati</taxon>
        <taxon>Pseudomonadota</taxon>
        <taxon>Alphaproteobacteria</taxon>
        <taxon>Rhodobacterales</taxon>
        <taxon>Roseobacteraceae</taxon>
        <taxon>Pseudoponticoccus</taxon>
    </lineage>
</organism>
<accession>A0A0W7WKM6</accession>
<dbReference type="STRING" id="1685382.AVJ23_08505"/>
<reference evidence="1 2" key="1">
    <citation type="submission" date="2015-12" db="EMBL/GenBank/DDBJ databases">
        <authorList>
            <person name="Shamseldin A."/>
            <person name="Moawad H."/>
            <person name="Abd El-Rahim W.M."/>
            <person name="Sadowsky M.J."/>
        </authorList>
    </citation>
    <scope>NUCLEOTIDE SEQUENCE [LARGE SCALE GENOMIC DNA]</scope>
    <source>
        <strain evidence="1 2">SJ5A-1</strain>
    </source>
</reference>
<dbReference type="RefSeq" id="WP_058861753.1">
    <property type="nucleotide sequence ID" value="NZ_LPXO01000004.1"/>
</dbReference>
<sequence>MAGPAALRAALDRAAAHGVTRPGCPLTGAATARRFLCTQIEMTRLPRRLTFLMDDVPRLWCDVAGGRLLAFGTPEDDRTASRLDDPEAVSQLSEALQDLAGRLDRAAKGANRITLRTAPLPAPAPTASGVPAERVAQALGLSLVPLQPEEFLDLFLQQAGPALRAAAQLSEDMLYPLTEEGTEMEYLAEMIETVLPDLDTLPDGPGLPRAGDRLLILSPEGADLLLQLSCSGAQVFALAQPGSEMLLLDSWHRAREPT</sequence>
<name>A0A0W7WKM6_9RHOB</name>
<proteinExistence type="predicted"/>
<dbReference type="OrthoDB" id="10020841at2"/>
<evidence type="ECO:0000313" key="2">
    <source>
        <dbReference type="Proteomes" id="UP000054396"/>
    </source>
</evidence>
<dbReference type="Proteomes" id="UP000054396">
    <property type="component" value="Unassembled WGS sequence"/>
</dbReference>
<dbReference type="AlphaFoldDB" id="A0A0W7WKM6"/>
<evidence type="ECO:0000313" key="1">
    <source>
        <dbReference type="EMBL" id="KUF11089.1"/>
    </source>
</evidence>
<comment type="caution">
    <text evidence="1">The sequence shown here is derived from an EMBL/GenBank/DDBJ whole genome shotgun (WGS) entry which is preliminary data.</text>
</comment>
<gene>
    <name evidence="1" type="ORF">AVJ23_08505</name>
</gene>
<protein>
    <submittedName>
        <fullName evidence="1">Uncharacterized protein</fullName>
    </submittedName>
</protein>
<keyword evidence="2" id="KW-1185">Reference proteome</keyword>